<sequence>MVSLVGHHFKQIFSFQNAIALRIHINKTVNFPEVAYAAINVFQVNSSRSGILSNSFRASLIRPDLDNSFKTRLESIFD</sequence>
<protein>
    <submittedName>
        <fullName evidence="1">Zinc finger, RING-type</fullName>
    </submittedName>
</protein>
<dbReference type="AlphaFoldDB" id="A0A5B6W1W9"/>
<accession>A0A5B6W1W9</accession>
<name>A0A5B6W1W9_9ROSI</name>
<dbReference type="OrthoDB" id="8062037at2759"/>
<gene>
    <name evidence="1" type="primary">gol</name>
    <name evidence="1" type="ORF">EPI10_025505</name>
</gene>
<organism evidence="1 2">
    <name type="scientific">Gossypium australe</name>
    <dbReference type="NCBI Taxonomy" id="47621"/>
    <lineage>
        <taxon>Eukaryota</taxon>
        <taxon>Viridiplantae</taxon>
        <taxon>Streptophyta</taxon>
        <taxon>Embryophyta</taxon>
        <taxon>Tracheophyta</taxon>
        <taxon>Spermatophyta</taxon>
        <taxon>Magnoliopsida</taxon>
        <taxon>eudicotyledons</taxon>
        <taxon>Gunneridae</taxon>
        <taxon>Pentapetalae</taxon>
        <taxon>rosids</taxon>
        <taxon>malvids</taxon>
        <taxon>Malvales</taxon>
        <taxon>Malvaceae</taxon>
        <taxon>Malvoideae</taxon>
        <taxon>Gossypium</taxon>
    </lineage>
</organism>
<evidence type="ECO:0000313" key="1">
    <source>
        <dbReference type="EMBL" id="KAA3475306.1"/>
    </source>
</evidence>
<dbReference type="EMBL" id="SMMG02000005">
    <property type="protein sequence ID" value="KAA3475306.1"/>
    <property type="molecule type" value="Genomic_DNA"/>
</dbReference>
<comment type="caution">
    <text evidence="1">The sequence shown here is derived from an EMBL/GenBank/DDBJ whole genome shotgun (WGS) entry which is preliminary data.</text>
</comment>
<dbReference type="Proteomes" id="UP000325315">
    <property type="component" value="Unassembled WGS sequence"/>
</dbReference>
<proteinExistence type="predicted"/>
<evidence type="ECO:0000313" key="2">
    <source>
        <dbReference type="Proteomes" id="UP000325315"/>
    </source>
</evidence>
<reference evidence="2" key="1">
    <citation type="journal article" date="2019" name="Plant Biotechnol. J.">
        <title>Genome sequencing of the Australian wild diploid species Gossypium australe highlights disease resistance and delayed gland morphogenesis.</title>
        <authorList>
            <person name="Cai Y."/>
            <person name="Cai X."/>
            <person name="Wang Q."/>
            <person name="Wang P."/>
            <person name="Zhang Y."/>
            <person name="Cai C."/>
            <person name="Xu Y."/>
            <person name="Wang K."/>
            <person name="Zhou Z."/>
            <person name="Wang C."/>
            <person name="Geng S."/>
            <person name="Li B."/>
            <person name="Dong Q."/>
            <person name="Hou Y."/>
            <person name="Wang H."/>
            <person name="Ai P."/>
            <person name="Liu Z."/>
            <person name="Yi F."/>
            <person name="Sun M."/>
            <person name="An G."/>
            <person name="Cheng J."/>
            <person name="Zhang Y."/>
            <person name="Shi Q."/>
            <person name="Xie Y."/>
            <person name="Shi X."/>
            <person name="Chang Y."/>
            <person name="Huang F."/>
            <person name="Chen Y."/>
            <person name="Hong S."/>
            <person name="Mi L."/>
            <person name="Sun Q."/>
            <person name="Zhang L."/>
            <person name="Zhou B."/>
            <person name="Peng R."/>
            <person name="Zhang X."/>
            <person name="Liu F."/>
        </authorList>
    </citation>
    <scope>NUCLEOTIDE SEQUENCE [LARGE SCALE GENOMIC DNA]</scope>
    <source>
        <strain evidence="2">cv. PA1801</strain>
    </source>
</reference>
<keyword evidence="2" id="KW-1185">Reference proteome</keyword>